<accession>A0A420ZBQ1</accession>
<reference evidence="1 2" key="1">
    <citation type="submission" date="2018-06" db="EMBL/GenBank/DDBJ databases">
        <title>Extensive metabolic versatility and redundancy in microbially diverse, dynamic hydrothermal sediments.</title>
        <authorList>
            <person name="Dombrowski N."/>
            <person name="Teske A."/>
            <person name="Baker B.J."/>
        </authorList>
    </citation>
    <scope>NUCLEOTIDE SEQUENCE [LARGE SCALE GENOMIC DNA]</scope>
    <source>
        <strain evidence="1">B79_G16</strain>
    </source>
</reference>
<sequence>MKAVTVPRDTRVPGLRIIAIDKSDLLRFAENLGFKDPWFDPGSTLMTGEFTILDKNGQRKLYGRCIRSEMVWHVYEVWEL</sequence>
<dbReference type="AlphaFoldDB" id="A0A420ZBQ1"/>
<evidence type="ECO:0000313" key="1">
    <source>
        <dbReference type="EMBL" id="RLC36448.1"/>
    </source>
</evidence>
<name>A0A420ZBQ1_UNCK3</name>
<dbReference type="Proteomes" id="UP000281261">
    <property type="component" value="Unassembled WGS sequence"/>
</dbReference>
<gene>
    <name evidence="1" type="ORF">DRH29_04565</name>
</gene>
<comment type="caution">
    <text evidence="1">The sequence shown here is derived from an EMBL/GenBank/DDBJ whole genome shotgun (WGS) entry which is preliminary data.</text>
</comment>
<proteinExistence type="predicted"/>
<protein>
    <submittedName>
        <fullName evidence="1">Uncharacterized protein</fullName>
    </submittedName>
</protein>
<dbReference type="EMBL" id="QMNG01000055">
    <property type="protein sequence ID" value="RLC36448.1"/>
    <property type="molecule type" value="Genomic_DNA"/>
</dbReference>
<evidence type="ECO:0000313" key="2">
    <source>
        <dbReference type="Proteomes" id="UP000281261"/>
    </source>
</evidence>
<organism evidence="1 2">
    <name type="scientific">candidate division Kazan bacterium</name>
    <dbReference type="NCBI Taxonomy" id="2202143"/>
    <lineage>
        <taxon>Bacteria</taxon>
        <taxon>Bacteria division Kazan-3B-28</taxon>
    </lineage>
</organism>